<sequence length="348" mass="38498">MHKFPSPAKPAGPAPALEEWFDQEQPWKSSFLSLMRALAAQTAHAPVPGAAALPSEEAHRIGQRASLVFAPSEIASVDHDGKHVNVQLYSLGMWGPQGPMPLHMTEQAYTRVESHHDSTLTDFADLFHHRALSLFYRAWAAGQSTASLDRPADERFTFYIGSLIGDDPRDSASLHPAVHARYAAASHLVREARNPEGLARALSFYFGVDVDVEEFVPNWIPLDISGRGVLGVPSPAAILGDQATLGQSIPDCQHRFRLVMGPLSLEQYLRLTPHGDDLPTLVDWVRTFVGYEFDWELKLLIKPRAAPCARARTDHRLGYSTWLGQASTEAPVVGMVFEPEHYRDPKSN</sequence>
<evidence type="ECO:0000313" key="2">
    <source>
        <dbReference type="Proteomes" id="UP001234798"/>
    </source>
</evidence>
<keyword evidence="2" id="KW-1185">Reference proteome</keyword>
<dbReference type="Proteomes" id="UP001234798">
    <property type="component" value="Chromosome"/>
</dbReference>
<dbReference type="RefSeq" id="WP_306943310.1">
    <property type="nucleotide sequence ID" value="NZ_CP132976.1"/>
</dbReference>
<dbReference type="NCBIfam" id="TIGR03347">
    <property type="entry name" value="VI_chp_1"/>
    <property type="match status" value="1"/>
</dbReference>
<evidence type="ECO:0000313" key="1">
    <source>
        <dbReference type="EMBL" id="WMD20257.1"/>
    </source>
</evidence>
<organism evidence="1 2">
    <name type="scientific">Achromobacter seleniivolatilans</name>
    <dbReference type="NCBI Taxonomy" id="3047478"/>
    <lineage>
        <taxon>Bacteria</taxon>
        <taxon>Pseudomonadati</taxon>
        <taxon>Pseudomonadota</taxon>
        <taxon>Betaproteobacteria</taxon>
        <taxon>Burkholderiales</taxon>
        <taxon>Alcaligenaceae</taxon>
        <taxon>Achromobacter</taxon>
    </lineage>
</organism>
<gene>
    <name evidence="1" type="primary">tssG</name>
    <name evidence="1" type="ORF">RAS12_27225</name>
</gene>
<dbReference type="PANTHER" id="PTHR35564">
    <property type="match status" value="1"/>
</dbReference>
<reference evidence="1 2" key="1">
    <citation type="submission" date="2023-08" db="EMBL/GenBank/DDBJ databases">
        <title>Achromobacter seleniivolatilans sp. nov., isolated from seleniferous soil.</title>
        <authorList>
            <person name="Zhang S."/>
            <person name="Li K."/>
            <person name="Peng J."/>
            <person name="Zhao Q."/>
            <person name="Wang H."/>
            <person name="Guo Y."/>
        </authorList>
    </citation>
    <scope>NUCLEOTIDE SEQUENCE [LARGE SCALE GENOMIC DNA]</scope>
    <source>
        <strain evidence="1 2">R39</strain>
    </source>
</reference>
<protein>
    <submittedName>
        <fullName evidence="1">Type VI secretion system baseplate subunit TssG</fullName>
    </submittedName>
</protein>
<proteinExistence type="predicted"/>
<dbReference type="Pfam" id="PF06996">
    <property type="entry name" value="T6SS_TssG"/>
    <property type="match status" value="1"/>
</dbReference>
<name>A0ABY9LZT8_9BURK</name>
<dbReference type="EMBL" id="CP132976">
    <property type="protein sequence ID" value="WMD20257.1"/>
    <property type="molecule type" value="Genomic_DNA"/>
</dbReference>
<dbReference type="InterPro" id="IPR010732">
    <property type="entry name" value="T6SS_TssG-like"/>
</dbReference>
<dbReference type="PANTHER" id="PTHR35564:SF4">
    <property type="entry name" value="CYTOPLASMIC PROTEIN"/>
    <property type="match status" value="1"/>
</dbReference>
<accession>A0ABY9LZT8</accession>